<keyword evidence="5" id="KW-1185">Reference proteome</keyword>
<feature type="non-terminal residue" evidence="4">
    <location>
        <position position="1"/>
    </location>
</feature>
<evidence type="ECO:0000256" key="3">
    <source>
        <dbReference type="RuleBase" id="RU000461"/>
    </source>
</evidence>
<evidence type="ECO:0000313" key="5">
    <source>
        <dbReference type="Proteomes" id="UP001152024"/>
    </source>
</evidence>
<dbReference type="InterPro" id="IPR017972">
    <property type="entry name" value="Cyt_P450_CS"/>
</dbReference>
<keyword evidence="3" id="KW-0560">Oxidoreductase</keyword>
<keyword evidence="2 3" id="KW-0408">Iron</keyword>
<organism evidence="4 5">
    <name type="scientific">Fusarium equiseti</name>
    <name type="common">Fusarium scirpi</name>
    <dbReference type="NCBI Taxonomy" id="61235"/>
    <lineage>
        <taxon>Eukaryota</taxon>
        <taxon>Fungi</taxon>
        <taxon>Dikarya</taxon>
        <taxon>Ascomycota</taxon>
        <taxon>Pezizomycotina</taxon>
        <taxon>Sordariomycetes</taxon>
        <taxon>Hypocreomycetidae</taxon>
        <taxon>Hypocreales</taxon>
        <taxon>Nectriaceae</taxon>
        <taxon>Fusarium</taxon>
        <taxon>Fusarium incarnatum-equiseti species complex</taxon>
    </lineage>
</organism>
<keyword evidence="3" id="KW-0349">Heme</keyword>
<dbReference type="Gene3D" id="1.10.630.10">
    <property type="entry name" value="Cytochrome P450"/>
    <property type="match status" value="1"/>
</dbReference>
<comment type="similarity">
    <text evidence="3">Belongs to the cytochrome P450 family.</text>
</comment>
<gene>
    <name evidence="4" type="ORF">NW768_004162</name>
</gene>
<dbReference type="EMBL" id="JAOQBH010000005">
    <property type="protein sequence ID" value="KAJ4136546.1"/>
    <property type="molecule type" value="Genomic_DNA"/>
</dbReference>
<dbReference type="PROSITE" id="PS00086">
    <property type="entry name" value="CYTOCHROME_P450"/>
    <property type="match status" value="1"/>
</dbReference>
<proteinExistence type="inferred from homology"/>
<comment type="caution">
    <text evidence="4">The sequence shown here is derived from an EMBL/GenBank/DDBJ whole genome shotgun (WGS) entry which is preliminary data.</text>
</comment>
<sequence>FMDKCSITPAQKAAMSPFGAGSRICIGMHLAWMELRLGAALFFRECRGVRLGEEMTDDMMEMENHFLIAPKAHQCIVNLQAA</sequence>
<dbReference type="InterPro" id="IPR036396">
    <property type="entry name" value="Cyt_P450_sf"/>
</dbReference>
<reference evidence="4" key="1">
    <citation type="submission" date="2022-09" db="EMBL/GenBank/DDBJ databases">
        <title>Fusarium specimens isolated from Avocado Roots.</title>
        <authorList>
            <person name="Stajich J."/>
            <person name="Roper C."/>
            <person name="Heimlech-Rivalta G."/>
        </authorList>
    </citation>
    <scope>NUCLEOTIDE SEQUENCE</scope>
    <source>
        <strain evidence="4">CF00095</strain>
    </source>
</reference>
<dbReference type="SUPFAM" id="SSF48264">
    <property type="entry name" value="Cytochrome P450"/>
    <property type="match status" value="1"/>
</dbReference>
<dbReference type="InterPro" id="IPR001128">
    <property type="entry name" value="Cyt_P450"/>
</dbReference>
<evidence type="ECO:0000313" key="4">
    <source>
        <dbReference type="EMBL" id="KAJ4136546.1"/>
    </source>
</evidence>
<evidence type="ECO:0000256" key="1">
    <source>
        <dbReference type="ARBA" id="ARBA00022723"/>
    </source>
</evidence>
<evidence type="ECO:0000256" key="2">
    <source>
        <dbReference type="ARBA" id="ARBA00023004"/>
    </source>
</evidence>
<keyword evidence="3" id="KW-0503">Monooxygenase</keyword>
<evidence type="ECO:0008006" key="6">
    <source>
        <dbReference type="Google" id="ProtNLM"/>
    </source>
</evidence>
<protein>
    <recommendedName>
        <fullName evidence="6">Cytochrome P450</fullName>
    </recommendedName>
</protein>
<dbReference type="Proteomes" id="UP001152024">
    <property type="component" value="Unassembled WGS sequence"/>
</dbReference>
<dbReference type="Pfam" id="PF00067">
    <property type="entry name" value="p450"/>
    <property type="match status" value="1"/>
</dbReference>
<keyword evidence="1 3" id="KW-0479">Metal-binding</keyword>
<accession>A0ABQ8RJW8</accession>
<name>A0ABQ8RJW8_FUSEQ</name>